<dbReference type="Proteomes" id="UP001066276">
    <property type="component" value="Chromosome 1_2"/>
</dbReference>
<dbReference type="AlphaFoldDB" id="A0AAV7WGQ1"/>
<evidence type="ECO:0000313" key="1">
    <source>
        <dbReference type="EMBL" id="KAJ1211194.1"/>
    </source>
</evidence>
<keyword evidence="2" id="KW-1185">Reference proteome</keyword>
<organism evidence="1 2">
    <name type="scientific">Pleurodeles waltl</name>
    <name type="common">Iberian ribbed newt</name>
    <dbReference type="NCBI Taxonomy" id="8319"/>
    <lineage>
        <taxon>Eukaryota</taxon>
        <taxon>Metazoa</taxon>
        <taxon>Chordata</taxon>
        <taxon>Craniata</taxon>
        <taxon>Vertebrata</taxon>
        <taxon>Euteleostomi</taxon>
        <taxon>Amphibia</taxon>
        <taxon>Batrachia</taxon>
        <taxon>Caudata</taxon>
        <taxon>Salamandroidea</taxon>
        <taxon>Salamandridae</taxon>
        <taxon>Pleurodelinae</taxon>
        <taxon>Pleurodeles</taxon>
    </lineage>
</organism>
<reference evidence="1" key="1">
    <citation type="journal article" date="2022" name="bioRxiv">
        <title>Sequencing and chromosome-scale assembly of the giantPleurodeles waltlgenome.</title>
        <authorList>
            <person name="Brown T."/>
            <person name="Elewa A."/>
            <person name="Iarovenko S."/>
            <person name="Subramanian E."/>
            <person name="Araus A.J."/>
            <person name="Petzold A."/>
            <person name="Susuki M."/>
            <person name="Suzuki K.-i.T."/>
            <person name="Hayashi T."/>
            <person name="Toyoda A."/>
            <person name="Oliveira C."/>
            <person name="Osipova E."/>
            <person name="Leigh N.D."/>
            <person name="Simon A."/>
            <person name="Yun M.H."/>
        </authorList>
    </citation>
    <scope>NUCLEOTIDE SEQUENCE</scope>
    <source>
        <strain evidence="1">20211129_DDA</strain>
        <tissue evidence="1">Liver</tissue>
    </source>
</reference>
<protein>
    <submittedName>
        <fullName evidence="1">Uncharacterized protein</fullName>
    </submittedName>
</protein>
<comment type="caution">
    <text evidence="1">The sequence shown here is derived from an EMBL/GenBank/DDBJ whole genome shotgun (WGS) entry which is preliminary data.</text>
</comment>
<gene>
    <name evidence="1" type="ORF">NDU88_006555</name>
</gene>
<accession>A0AAV7WGQ1</accession>
<name>A0AAV7WGQ1_PLEWA</name>
<dbReference type="EMBL" id="JANPWB010000002">
    <property type="protein sequence ID" value="KAJ1211194.1"/>
    <property type="molecule type" value="Genomic_DNA"/>
</dbReference>
<evidence type="ECO:0000313" key="2">
    <source>
        <dbReference type="Proteomes" id="UP001066276"/>
    </source>
</evidence>
<sequence>MPSTLAPAPGLRHALRPQPRVIHSAPLICPFRPGGGALGTELVLSASHAPRLWGHALWAAGPPSYPSSSRAELVSHRSSSLGSATLTRPGPQRVTTRNIASVESLQLGRDFRMVQRPDCGDSTTRVETLPRLQRLRPDCRDSARLQRLRSHNFTTFRDKSQSQRMVDGIRVCTKFARRYCHTYHSRYSCYCHINSTGAMLK</sequence>
<proteinExistence type="predicted"/>